<feature type="region of interest" description="Disordered" evidence="1">
    <location>
        <begin position="1"/>
        <end position="31"/>
    </location>
</feature>
<feature type="compositionally biased region" description="Basic and acidic residues" evidence="1">
    <location>
        <begin position="10"/>
        <end position="31"/>
    </location>
</feature>
<dbReference type="EMBL" id="BAAAPO010000051">
    <property type="protein sequence ID" value="GAA1806126.1"/>
    <property type="molecule type" value="Genomic_DNA"/>
</dbReference>
<gene>
    <name evidence="2" type="ORF">GCM10009811_32080</name>
</gene>
<evidence type="ECO:0000313" key="3">
    <source>
        <dbReference type="Proteomes" id="UP001499938"/>
    </source>
</evidence>
<keyword evidence="3" id="KW-1185">Reference proteome</keyword>
<name>A0ABN2M1H6_9MICO</name>
<dbReference type="Proteomes" id="UP001499938">
    <property type="component" value="Unassembled WGS sequence"/>
</dbReference>
<proteinExistence type="predicted"/>
<sequence>MRLRPSDAAFGRDDPDDRCSDTQQRRSADIKRLSESVVEKRSYGRQEAAACCHCTHLNRSGDNDSEVERKGDEKGKWGLTACPARDITCLCHATSRSAHSPHTLFGDFLIA</sequence>
<accession>A0ABN2M1H6</accession>
<organism evidence="2 3">
    <name type="scientific">Nostocoides veronense</name>
    <dbReference type="NCBI Taxonomy" id="330836"/>
    <lineage>
        <taxon>Bacteria</taxon>
        <taxon>Bacillati</taxon>
        <taxon>Actinomycetota</taxon>
        <taxon>Actinomycetes</taxon>
        <taxon>Micrococcales</taxon>
        <taxon>Intrasporangiaceae</taxon>
        <taxon>Nostocoides</taxon>
    </lineage>
</organism>
<protein>
    <submittedName>
        <fullName evidence="2">Uncharacterized protein</fullName>
    </submittedName>
</protein>
<evidence type="ECO:0000313" key="2">
    <source>
        <dbReference type="EMBL" id="GAA1806126.1"/>
    </source>
</evidence>
<comment type="caution">
    <text evidence="2">The sequence shown here is derived from an EMBL/GenBank/DDBJ whole genome shotgun (WGS) entry which is preliminary data.</text>
</comment>
<reference evidence="2 3" key="1">
    <citation type="journal article" date="2019" name="Int. J. Syst. Evol. Microbiol.">
        <title>The Global Catalogue of Microorganisms (GCM) 10K type strain sequencing project: providing services to taxonomists for standard genome sequencing and annotation.</title>
        <authorList>
            <consortium name="The Broad Institute Genomics Platform"/>
            <consortium name="The Broad Institute Genome Sequencing Center for Infectious Disease"/>
            <person name="Wu L."/>
            <person name="Ma J."/>
        </authorList>
    </citation>
    <scope>NUCLEOTIDE SEQUENCE [LARGE SCALE GENOMIC DNA]</scope>
    <source>
        <strain evidence="2 3">JCM 15592</strain>
    </source>
</reference>
<evidence type="ECO:0000256" key="1">
    <source>
        <dbReference type="SAM" id="MobiDB-lite"/>
    </source>
</evidence>